<dbReference type="InterPro" id="IPR006629">
    <property type="entry name" value="LITAF"/>
</dbReference>
<name>A0A2A2JEQ5_9BILA</name>
<dbReference type="OrthoDB" id="5852176at2759"/>
<keyword evidence="7 8" id="KW-0472">Membrane</keyword>
<dbReference type="InterPro" id="IPR037519">
    <property type="entry name" value="LITAF_fam"/>
</dbReference>
<evidence type="ECO:0000256" key="7">
    <source>
        <dbReference type="ARBA" id="ARBA00023136"/>
    </source>
</evidence>
<keyword evidence="11" id="KW-1185">Reference proteome</keyword>
<comment type="caution">
    <text evidence="10">The sequence shown here is derived from an EMBL/GenBank/DDBJ whole genome shotgun (WGS) entry which is preliminary data.</text>
</comment>
<dbReference type="SMART" id="SM00714">
    <property type="entry name" value="LITAF"/>
    <property type="match status" value="1"/>
</dbReference>
<dbReference type="PANTHER" id="PTHR23292:SF6">
    <property type="entry name" value="FI16602P1-RELATED"/>
    <property type="match status" value="1"/>
</dbReference>
<dbReference type="AlphaFoldDB" id="A0A2A2JEQ5"/>
<evidence type="ECO:0000256" key="4">
    <source>
        <dbReference type="ARBA" id="ARBA00005975"/>
    </source>
</evidence>
<accession>A0A2A2JEQ5</accession>
<feature type="transmembrane region" description="Helical" evidence="8">
    <location>
        <begin position="48"/>
        <end position="72"/>
    </location>
</feature>
<dbReference type="PROSITE" id="PS51837">
    <property type="entry name" value="LITAF"/>
    <property type="match status" value="1"/>
</dbReference>
<sequence>MAAFPPSYTPQPQPTIVNVMVFDRYPMSLNCPHCKQNIVTTLSYRGGILTWLSVGGLFITGLWCCLCVPFCIDDLKDVEHHCSSCHAHLGTYKRL</sequence>
<evidence type="ECO:0000256" key="1">
    <source>
        <dbReference type="ARBA" id="ARBA00004414"/>
    </source>
</evidence>
<dbReference type="PANTHER" id="PTHR23292">
    <property type="entry name" value="LIPOPOLYSACCHARIDE-INDUCED TUMOR NECROSIS FACTOR-ALPHA FACTOR"/>
    <property type="match status" value="1"/>
</dbReference>
<evidence type="ECO:0000256" key="3">
    <source>
        <dbReference type="ARBA" id="ARBA00004630"/>
    </source>
</evidence>
<evidence type="ECO:0000256" key="2">
    <source>
        <dbReference type="ARBA" id="ARBA00004481"/>
    </source>
</evidence>
<evidence type="ECO:0000256" key="8">
    <source>
        <dbReference type="SAM" id="Phobius"/>
    </source>
</evidence>
<gene>
    <name evidence="10" type="ORF">WR25_10293</name>
</gene>
<evidence type="ECO:0000256" key="5">
    <source>
        <dbReference type="ARBA" id="ARBA00022723"/>
    </source>
</evidence>
<dbReference type="Proteomes" id="UP000218231">
    <property type="component" value="Unassembled WGS sequence"/>
</dbReference>
<evidence type="ECO:0000256" key="6">
    <source>
        <dbReference type="ARBA" id="ARBA00022833"/>
    </source>
</evidence>
<comment type="similarity">
    <text evidence="4">Belongs to the CDIP1/LITAF family.</text>
</comment>
<dbReference type="Pfam" id="PF10601">
    <property type="entry name" value="zf-LITAF-like"/>
    <property type="match status" value="1"/>
</dbReference>
<keyword evidence="5" id="KW-0479">Metal-binding</keyword>
<organism evidence="10 11">
    <name type="scientific">Diploscapter pachys</name>
    <dbReference type="NCBI Taxonomy" id="2018661"/>
    <lineage>
        <taxon>Eukaryota</taxon>
        <taxon>Metazoa</taxon>
        <taxon>Ecdysozoa</taxon>
        <taxon>Nematoda</taxon>
        <taxon>Chromadorea</taxon>
        <taxon>Rhabditida</taxon>
        <taxon>Rhabditina</taxon>
        <taxon>Rhabditomorpha</taxon>
        <taxon>Rhabditoidea</taxon>
        <taxon>Rhabditidae</taxon>
        <taxon>Diploscapter</taxon>
    </lineage>
</organism>
<keyword evidence="8" id="KW-0812">Transmembrane</keyword>
<evidence type="ECO:0000259" key="9">
    <source>
        <dbReference type="PROSITE" id="PS51837"/>
    </source>
</evidence>
<dbReference type="GO" id="GO:0008270">
    <property type="term" value="F:zinc ion binding"/>
    <property type="evidence" value="ECO:0007669"/>
    <property type="project" value="TreeGrafter"/>
</dbReference>
<protein>
    <recommendedName>
        <fullName evidence="9">LITAF domain-containing protein</fullName>
    </recommendedName>
</protein>
<reference evidence="10 11" key="1">
    <citation type="journal article" date="2017" name="Curr. Biol.">
        <title>Genome architecture and evolution of a unichromosomal asexual nematode.</title>
        <authorList>
            <person name="Fradin H."/>
            <person name="Zegar C."/>
            <person name="Gutwein M."/>
            <person name="Lucas J."/>
            <person name="Kovtun M."/>
            <person name="Corcoran D."/>
            <person name="Baugh L.R."/>
            <person name="Kiontke K."/>
            <person name="Gunsalus K."/>
            <person name="Fitch D.H."/>
            <person name="Piano F."/>
        </authorList>
    </citation>
    <scope>NUCLEOTIDE SEQUENCE [LARGE SCALE GENOMIC DNA]</scope>
    <source>
        <strain evidence="10">PF1309</strain>
    </source>
</reference>
<dbReference type="GO" id="GO:0031902">
    <property type="term" value="C:late endosome membrane"/>
    <property type="evidence" value="ECO:0007669"/>
    <property type="project" value="UniProtKB-SubCell"/>
</dbReference>
<dbReference type="STRING" id="2018661.A0A2A2JEQ5"/>
<dbReference type="EMBL" id="LIAE01010483">
    <property type="protein sequence ID" value="PAV60121.1"/>
    <property type="molecule type" value="Genomic_DNA"/>
</dbReference>
<evidence type="ECO:0000313" key="11">
    <source>
        <dbReference type="Proteomes" id="UP000218231"/>
    </source>
</evidence>
<proteinExistence type="inferred from homology"/>
<keyword evidence="6" id="KW-0862">Zinc</keyword>
<comment type="subcellular location">
    <subcellularLocation>
        <location evidence="2">Endosome membrane</location>
        <topology evidence="2">Peripheral membrane protein</topology>
    </subcellularLocation>
    <subcellularLocation>
        <location evidence="1">Late endosome membrane</location>
    </subcellularLocation>
    <subcellularLocation>
        <location evidence="3">Lysosome membrane</location>
        <topology evidence="3">Peripheral membrane protein</topology>
        <orientation evidence="3">Cytoplasmic side</orientation>
    </subcellularLocation>
</comment>
<dbReference type="GO" id="GO:0005765">
    <property type="term" value="C:lysosomal membrane"/>
    <property type="evidence" value="ECO:0007669"/>
    <property type="project" value="UniProtKB-SubCell"/>
</dbReference>
<evidence type="ECO:0000313" key="10">
    <source>
        <dbReference type="EMBL" id="PAV60121.1"/>
    </source>
</evidence>
<feature type="domain" description="LITAF" evidence="9">
    <location>
        <begin position="11"/>
        <end position="94"/>
    </location>
</feature>
<keyword evidence="8" id="KW-1133">Transmembrane helix</keyword>